<gene>
    <name evidence="1" type="ORF">SPELUC_LOCUS13422</name>
</gene>
<feature type="non-terminal residue" evidence="1">
    <location>
        <position position="82"/>
    </location>
</feature>
<evidence type="ECO:0000313" key="2">
    <source>
        <dbReference type="Proteomes" id="UP000789366"/>
    </source>
</evidence>
<accession>A0ACA9Q5Z5</accession>
<organism evidence="1 2">
    <name type="scientific">Cetraspora pellucida</name>
    <dbReference type="NCBI Taxonomy" id="1433469"/>
    <lineage>
        <taxon>Eukaryota</taxon>
        <taxon>Fungi</taxon>
        <taxon>Fungi incertae sedis</taxon>
        <taxon>Mucoromycota</taxon>
        <taxon>Glomeromycotina</taxon>
        <taxon>Glomeromycetes</taxon>
        <taxon>Diversisporales</taxon>
        <taxon>Gigasporaceae</taxon>
        <taxon>Cetraspora</taxon>
    </lineage>
</organism>
<feature type="non-terminal residue" evidence="1">
    <location>
        <position position="1"/>
    </location>
</feature>
<dbReference type="EMBL" id="CAJVPW010035336">
    <property type="protein sequence ID" value="CAG8735483.1"/>
    <property type="molecule type" value="Genomic_DNA"/>
</dbReference>
<proteinExistence type="predicted"/>
<evidence type="ECO:0000313" key="1">
    <source>
        <dbReference type="EMBL" id="CAG8735483.1"/>
    </source>
</evidence>
<keyword evidence="2" id="KW-1185">Reference proteome</keyword>
<comment type="caution">
    <text evidence="1">The sequence shown here is derived from an EMBL/GenBank/DDBJ whole genome shotgun (WGS) entry which is preliminary data.</text>
</comment>
<name>A0ACA9Q5Z5_9GLOM</name>
<dbReference type="Proteomes" id="UP000789366">
    <property type="component" value="Unassembled WGS sequence"/>
</dbReference>
<reference evidence="1" key="1">
    <citation type="submission" date="2021-06" db="EMBL/GenBank/DDBJ databases">
        <authorList>
            <person name="Kallberg Y."/>
            <person name="Tangrot J."/>
            <person name="Rosling A."/>
        </authorList>
    </citation>
    <scope>NUCLEOTIDE SEQUENCE</scope>
    <source>
        <strain evidence="1">28 12/20/2015</strain>
    </source>
</reference>
<protein>
    <submittedName>
        <fullName evidence="1">3365_t:CDS:1</fullName>
    </submittedName>
</protein>
<sequence length="82" mass="9197">RNVGKVIRAICVLKHPIPNTDNVDSIQLVIPQNQIKRQHDIYIASVSDTHCICARDYYLAIVSTIVETDDPESEIKPGLDLL</sequence>